<protein>
    <recommendedName>
        <fullName evidence="4">Signal recognition particle subunit SRP72</fullName>
    </recommendedName>
</protein>
<dbReference type="AlphaFoldDB" id="A0A7S0RTI0"/>
<evidence type="ECO:0000256" key="7">
    <source>
        <dbReference type="ARBA" id="ARBA00023135"/>
    </source>
</evidence>
<dbReference type="Gene3D" id="1.25.40.10">
    <property type="entry name" value="Tetratricopeptide repeat domain"/>
    <property type="match status" value="1"/>
</dbReference>
<evidence type="ECO:0000256" key="1">
    <source>
        <dbReference type="ARBA" id="ARBA00004240"/>
    </source>
</evidence>
<evidence type="ECO:0000256" key="8">
    <source>
        <dbReference type="ARBA" id="ARBA00023274"/>
    </source>
</evidence>
<evidence type="ECO:0000256" key="2">
    <source>
        <dbReference type="ARBA" id="ARBA00004496"/>
    </source>
</evidence>
<dbReference type="PIRSF" id="PIRSF038922">
    <property type="entry name" value="SRP72"/>
    <property type="match status" value="1"/>
</dbReference>
<evidence type="ECO:0000313" key="11">
    <source>
        <dbReference type="EMBL" id="CAD8687164.1"/>
    </source>
</evidence>
<dbReference type="InterPro" id="IPR013699">
    <property type="entry name" value="Signal_recog_part_SRP72_RNA-bd"/>
</dbReference>
<keyword evidence="6" id="KW-0256">Endoplasmic reticulum</keyword>
<comment type="similarity">
    <text evidence="3">Belongs to the SRP72 family.</text>
</comment>
<accession>A0A7S0RTI0</accession>
<sequence>MAAESPLDALFERLDKAVKNEQHKKALKTADEILAIDTKDEDAIRVKAAALLNMGDWEAALKYIDSTAILASSMQFEKAYCLYRMGKIPEGLAALKPLLPASAGGTSAGAADSAGPALELAAQLHYRLGNAQQCIQLYDALFQAQKGGESSVELRTNVLAAYVAAGLARELPGLMTAMKLTARDSFEVAFNKACGLVESGEWGAAEAELKAALKLGRETLFEEDCSEEEVEDELAPLTVQLAYVQARQGRLGEAQELLDKVLHGVEGGNDALLSDETTRAVASNNAAAISLALTATAATSGPAHAAAGKAAKAAAKKLAGMLEDGASAGSLRLSSALAARMSAAQQRLLTLNRGLAYLLCGRMDAAREVVNALLKQDAAAAPSALWLSPHLLPLLSAAVLAKEGKGSEADSVLAAAASASGAGVSGVEAAWPVLARAQLALEAGDSARAACVLDALAQPPELSSSPALLATRVALHQQLGTAEGAESLLLKAISTLGPAAPAKPGKGAPAPASSPVVACLEALVALRLKLGRVPDALAAFGQLRAAQGAGAPMSASTASLLARLVRCVAVSDAPSALPTATKLASELPPLAGELRGVDVEALEGAALGARGAAVKRGADDMEVDGRGAAASKAAGRRPPKKKDRAKRKRRLPKGYNPDLPNGGLPTPDPERWLPKWQRTETKRRKKTSAAREKGNVKGSQGAGKVDESLDITKQAARAPADTKAGSKAPSLPARPTKKSGKK</sequence>
<dbReference type="Pfam" id="PF08492">
    <property type="entry name" value="SRP72"/>
    <property type="match status" value="1"/>
</dbReference>
<dbReference type="InterPro" id="IPR011990">
    <property type="entry name" value="TPR-like_helical_dom_sf"/>
</dbReference>
<evidence type="ECO:0000259" key="10">
    <source>
        <dbReference type="Pfam" id="PF08492"/>
    </source>
</evidence>
<dbReference type="GO" id="GO:0043022">
    <property type="term" value="F:ribosome binding"/>
    <property type="evidence" value="ECO:0007669"/>
    <property type="project" value="TreeGrafter"/>
</dbReference>
<keyword evidence="8" id="KW-0687">Ribonucleoprotein</keyword>
<dbReference type="SUPFAM" id="SSF48452">
    <property type="entry name" value="TPR-like"/>
    <property type="match status" value="1"/>
</dbReference>
<dbReference type="InterPro" id="IPR026270">
    <property type="entry name" value="SRP72"/>
</dbReference>
<dbReference type="GO" id="GO:0006614">
    <property type="term" value="P:SRP-dependent cotranslational protein targeting to membrane"/>
    <property type="evidence" value="ECO:0007669"/>
    <property type="project" value="InterPro"/>
</dbReference>
<gene>
    <name evidence="11" type="ORF">CLEI1391_LOCUS13293</name>
</gene>
<dbReference type="GO" id="GO:0005786">
    <property type="term" value="C:signal recognition particle, endoplasmic reticulum targeting"/>
    <property type="evidence" value="ECO:0007669"/>
    <property type="project" value="UniProtKB-KW"/>
</dbReference>
<dbReference type="EMBL" id="HBFB01023595">
    <property type="protein sequence ID" value="CAD8687164.1"/>
    <property type="molecule type" value="Transcribed_RNA"/>
</dbReference>
<feature type="compositionally biased region" description="Basic residues" evidence="9">
    <location>
        <begin position="634"/>
        <end position="652"/>
    </location>
</feature>
<comment type="subcellular location">
    <subcellularLocation>
        <location evidence="2">Cytoplasm</location>
    </subcellularLocation>
    <subcellularLocation>
        <location evidence="1">Endoplasmic reticulum</location>
    </subcellularLocation>
</comment>
<evidence type="ECO:0000256" key="4">
    <source>
        <dbReference type="ARBA" id="ARBA00018350"/>
    </source>
</evidence>
<evidence type="ECO:0000256" key="9">
    <source>
        <dbReference type="SAM" id="MobiDB-lite"/>
    </source>
</evidence>
<dbReference type="GO" id="GO:0008312">
    <property type="term" value="F:7S RNA binding"/>
    <property type="evidence" value="ECO:0007669"/>
    <property type="project" value="InterPro"/>
</dbReference>
<evidence type="ECO:0000256" key="3">
    <source>
        <dbReference type="ARBA" id="ARBA00007676"/>
    </source>
</evidence>
<name>A0A7S0RTI0_9CHLO</name>
<dbReference type="Pfam" id="PF12895">
    <property type="entry name" value="ANAPC3"/>
    <property type="match status" value="1"/>
</dbReference>
<keyword evidence="7" id="KW-0733">Signal recognition particle</keyword>
<feature type="domain" description="Signal recognition particle SRP72 subunit RNA-binding" evidence="10">
    <location>
        <begin position="639"/>
        <end position="679"/>
    </location>
</feature>
<proteinExistence type="inferred from homology"/>
<keyword evidence="5" id="KW-0963">Cytoplasm</keyword>
<evidence type="ECO:0000256" key="6">
    <source>
        <dbReference type="ARBA" id="ARBA00022824"/>
    </source>
</evidence>
<dbReference type="PANTHER" id="PTHR14094">
    <property type="entry name" value="SIGNAL RECOGNITION PARTICLE 72"/>
    <property type="match status" value="1"/>
</dbReference>
<organism evidence="11">
    <name type="scientific">Chlamydomonas leiostraca</name>
    <dbReference type="NCBI Taxonomy" id="1034604"/>
    <lineage>
        <taxon>Eukaryota</taxon>
        <taxon>Viridiplantae</taxon>
        <taxon>Chlorophyta</taxon>
        <taxon>core chlorophytes</taxon>
        <taxon>Chlorophyceae</taxon>
        <taxon>CS clade</taxon>
        <taxon>Chlamydomonadales</taxon>
        <taxon>Chlamydomonadaceae</taxon>
        <taxon>Chlamydomonas</taxon>
    </lineage>
</organism>
<feature type="region of interest" description="Disordered" evidence="9">
    <location>
        <begin position="626"/>
        <end position="742"/>
    </location>
</feature>
<reference evidence="11" key="1">
    <citation type="submission" date="2021-01" db="EMBL/GenBank/DDBJ databases">
        <authorList>
            <person name="Corre E."/>
            <person name="Pelletier E."/>
            <person name="Niang G."/>
            <person name="Scheremetjew M."/>
            <person name="Finn R."/>
            <person name="Kale V."/>
            <person name="Holt S."/>
            <person name="Cochrane G."/>
            <person name="Meng A."/>
            <person name="Brown T."/>
            <person name="Cohen L."/>
        </authorList>
    </citation>
    <scope>NUCLEOTIDE SEQUENCE</scope>
    <source>
        <strain evidence="11">SAG 11-49</strain>
    </source>
</reference>
<dbReference type="GO" id="GO:0005783">
    <property type="term" value="C:endoplasmic reticulum"/>
    <property type="evidence" value="ECO:0007669"/>
    <property type="project" value="UniProtKB-SubCell"/>
</dbReference>
<feature type="compositionally biased region" description="Basic and acidic residues" evidence="9">
    <location>
        <begin position="668"/>
        <end position="680"/>
    </location>
</feature>
<dbReference type="PANTHER" id="PTHR14094:SF9">
    <property type="entry name" value="SIGNAL RECOGNITION PARTICLE SUBUNIT SRP72"/>
    <property type="match status" value="1"/>
</dbReference>
<evidence type="ECO:0000256" key="5">
    <source>
        <dbReference type="ARBA" id="ARBA00022490"/>
    </source>
</evidence>